<feature type="non-terminal residue" evidence="1">
    <location>
        <position position="19"/>
    </location>
</feature>
<organism evidence="1 3">
    <name type="scientific">Didymodactylos carnosus</name>
    <dbReference type="NCBI Taxonomy" id="1234261"/>
    <lineage>
        <taxon>Eukaryota</taxon>
        <taxon>Metazoa</taxon>
        <taxon>Spiralia</taxon>
        <taxon>Gnathifera</taxon>
        <taxon>Rotifera</taxon>
        <taxon>Eurotatoria</taxon>
        <taxon>Bdelloidea</taxon>
        <taxon>Philodinida</taxon>
        <taxon>Philodinidae</taxon>
        <taxon>Didymodactylos</taxon>
    </lineage>
</organism>
<dbReference type="AlphaFoldDB" id="A0A816HNJ6"/>
<dbReference type="Proteomes" id="UP000681722">
    <property type="component" value="Unassembled WGS sequence"/>
</dbReference>
<gene>
    <name evidence="1" type="ORF">GPM918_LOCUS46786</name>
    <name evidence="2" type="ORF">SRO942_LOCUS26836</name>
</gene>
<dbReference type="EMBL" id="CAJOBC010019083">
    <property type="protein sequence ID" value="CAF4040305.1"/>
    <property type="molecule type" value="Genomic_DNA"/>
</dbReference>
<evidence type="ECO:0000313" key="3">
    <source>
        <dbReference type="Proteomes" id="UP000663829"/>
    </source>
</evidence>
<dbReference type="EMBL" id="CAJNOQ010073409">
    <property type="protein sequence ID" value="CAF1688026.1"/>
    <property type="molecule type" value="Genomic_DNA"/>
</dbReference>
<keyword evidence="3" id="KW-1185">Reference proteome</keyword>
<reference evidence="1" key="1">
    <citation type="submission" date="2021-02" db="EMBL/GenBank/DDBJ databases">
        <authorList>
            <person name="Nowell W R."/>
        </authorList>
    </citation>
    <scope>NUCLEOTIDE SEQUENCE</scope>
</reference>
<sequence length="19" mass="1747">MGGARGRGSFRGRGGPGGG</sequence>
<dbReference type="Proteomes" id="UP000663829">
    <property type="component" value="Unassembled WGS sequence"/>
</dbReference>
<name>A0A816HNJ6_9BILA</name>
<proteinExistence type="predicted"/>
<evidence type="ECO:0000313" key="2">
    <source>
        <dbReference type="EMBL" id="CAF4040305.1"/>
    </source>
</evidence>
<protein>
    <submittedName>
        <fullName evidence="1">Uncharacterized protein</fullName>
    </submittedName>
</protein>
<accession>A0A816HNJ6</accession>
<comment type="caution">
    <text evidence="1">The sequence shown here is derived from an EMBL/GenBank/DDBJ whole genome shotgun (WGS) entry which is preliminary data.</text>
</comment>
<evidence type="ECO:0000313" key="1">
    <source>
        <dbReference type="EMBL" id="CAF1688026.1"/>
    </source>
</evidence>